<name>A0A3P7MFD3_DIBLA</name>
<keyword evidence="2" id="KW-1185">Reference proteome</keyword>
<proteinExistence type="predicted"/>
<evidence type="ECO:0000313" key="2">
    <source>
        <dbReference type="Proteomes" id="UP000281553"/>
    </source>
</evidence>
<dbReference type="AlphaFoldDB" id="A0A3P7MFD3"/>
<gene>
    <name evidence="1" type="ORF">DILT_LOCUS14549</name>
</gene>
<evidence type="ECO:0000313" key="1">
    <source>
        <dbReference type="EMBL" id="VDN25030.1"/>
    </source>
</evidence>
<protein>
    <submittedName>
        <fullName evidence="1">Uncharacterized protein</fullName>
    </submittedName>
</protein>
<dbReference type="OrthoDB" id="10454316at2759"/>
<dbReference type="Proteomes" id="UP000281553">
    <property type="component" value="Unassembled WGS sequence"/>
</dbReference>
<reference evidence="1 2" key="1">
    <citation type="submission" date="2018-11" db="EMBL/GenBank/DDBJ databases">
        <authorList>
            <consortium name="Pathogen Informatics"/>
        </authorList>
    </citation>
    <scope>NUCLEOTIDE SEQUENCE [LARGE SCALE GENOMIC DNA]</scope>
</reference>
<dbReference type="EMBL" id="UYRU01074773">
    <property type="protein sequence ID" value="VDN25030.1"/>
    <property type="molecule type" value="Genomic_DNA"/>
</dbReference>
<organism evidence="1 2">
    <name type="scientific">Dibothriocephalus latus</name>
    <name type="common">Fish tapeworm</name>
    <name type="synonym">Diphyllobothrium latum</name>
    <dbReference type="NCBI Taxonomy" id="60516"/>
    <lineage>
        <taxon>Eukaryota</taxon>
        <taxon>Metazoa</taxon>
        <taxon>Spiralia</taxon>
        <taxon>Lophotrochozoa</taxon>
        <taxon>Platyhelminthes</taxon>
        <taxon>Cestoda</taxon>
        <taxon>Eucestoda</taxon>
        <taxon>Diphyllobothriidea</taxon>
        <taxon>Diphyllobothriidae</taxon>
        <taxon>Dibothriocephalus</taxon>
    </lineage>
</organism>
<accession>A0A3P7MFD3</accession>
<sequence length="112" mass="12969">MQPAGVYPVELWRVVGGFWDSINRQTDRLQLYFDACHAIALEAQQNEFVLDSGRFHDILDRETLDNLLAPTPKASFDDSFMARPPDGDFFDDEPHFTALAFFYAAQLIYWYV</sequence>